<protein>
    <recommendedName>
        <fullName evidence="10">Phosphate transport system permease protein</fullName>
    </recommendedName>
</protein>
<dbReference type="SUPFAM" id="SSF161098">
    <property type="entry name" value="MetI-like"/>
    <property type="match status" value="1"/>
</dbReference>
<evidence type="ECO:0000256" key="5">
    <source>
        <dbReference type="ARBA" id="ARBA00022592"/>
    </source>
</evidence>
<dbReference type="NCBIfam" id="TIGR02138">
    <property type="entry name" value="phosphate_pstC"/>
    <property type="match status" value="1"/>
</dbReference>
<dbReference type="AlphaFoldDB" id="A0AA96V5V3"/>
<dbReference type="EMBL" id="CP131061">
    <property type="protein sequence ID" value="WNY27219.1"/>
    <property type="molecule type" value="Genomic_DNA"/>
</dbReference>
<reference evidence="12 13" key="1">
    <citation type="submission" date="2023-07" db="EMBL/GenBank/DDBJ databases">
        <title>Closed genome sequence of Methanosarcinaceae archaeon Am2.</title>
        <authorList>
            <person name="Poehlein A."/>
            <person name="Protasov E."/>
            <person name="Platt K."/>
            <person name="Reeh H."/>
            <person name="Daniel R."/>
            <person name="Brune A."/>
        </authorList>
    </citation>
    <scope>NUCLEOTIDE SEQUENCE [LARGE SCALE GENOMIC DNA]</scope>
    <source>
        <strain evidence="12 13">Am2</strain>
    </source>
</reference>
<feature type="transmembrane region" description="Helical" evidence="9">
    <location>
        <begin position="144"/>
        <end position="165"/>
    </location>
</feature>
<evidence type="ECO:0000256" key="3">
    <source>
        <dbReference type="ARBA" id="ARBA00022448"/>
    </source>
</evidence>
<evidence type="ECO:0000256" key="1">
    <source>
        <dbReference type="ARBA" id="ARBA00004651"/>
    </source>
</evidence>
<evidence type="ECO:0000256" key="8">
    <source>
        <dbReference type="ARBA" id="ARBA00023136"/>
    </source>
</evidence>
<keyword evidence="5 10" id="KW-0592">Phosphate transport</keyword>
<dbReference type="GO" id="GO:0006817">
    <property type="term" value="P:phosphate ion transport"/>
    <property type="evidence" value="ECO:0007669"/>
    <property type="project" value="UniProtKB-KW"/>
</dbReference>
<dbReference type="InterPro" id="IPR035906">
    <property type="entry name" value="MetI-like_sf"/>
</dbReference>
<name>A0AA96V5V3_9EURY</name>
<sequence length="325" mass="35226">MQQEMQRVMQNTKFQMKKAGKNMMKFNLSAKNSFRYLKEKMMRILFLCAGIGTILILLLICLFLFSEALSFFSVYGFFDFLTGTEWKPGTSPELFGLIPLLYGSVLVTVGAIVIALPIGIFNAIYLAELASPRTAGILKPMVELLAGIPSIVLGFFGLVVLVPWVQNMFDLTTGQTALTGSFILAIMALPTIISISEDAISSVPDSLRQGSLALGSTHWQTIYKVVLPAAISGISASVILGIGRAIGETMAVMMVTGNMAIIPGADAYLSSVRTMTATIALEMGEVAKGTEHYYALFAVGAVLFIMTLIINLTADAVKRKYRFEV</sequence>
<keyword evidence="7 9" id="KW-1133">Transmembrane helix</keyword>
<comment type="similarity">
    <text evidence="2 10">Belongs to the binding-protein-dependent transport system permease family. CysTW subfamily.</text>
</comment>
<dbReference type="GO" id="GO:0005886">
    <property type="term" value="C:plasma membrane"/>
    <property type="evidence" value="ECO:0007669"/>
    <property type="project" value="UniProtKB-SubCell"/>
</dbReference>
<keyword evidence="8 9" id="KW-0472">Membrane</keyword>
<dbReference type="RefSeq" id="WP_420846960.1">
    <property type="nucleotide sequence ID" value="NZ_CP131061.1"/>
</dbReference>
<gene>
    <name evidence="12" type="ORF">MsAm2_10110</name>
</gene>
<keyword evidence="4 10" id="KW-1003">Cell membrane</keyword>
<keyword evidence="13" id="KW-1185">Reference proteome</keyword>
<feature type="domain" description="ABC transmembrane type-1" evidence="11">
    <location>
        <begin position="101"/>
        <end position="314"/>
    </location>
</feature>
<dbReference type="InterPro" id="IPR051124">
    <property type="entry name" value="Phosphate_Transport_Permease"/>
</dbReference>
<dbReference type="InterPro" id="IPR011864">
    <property type="entry name" value="Phosphate_PstC"/>
</dbReference>
<dbReference type="PANTHER" id="PTHR30425">
    <property type="entry name" value="PHOSPHATE TRANSPORT SYSTEM PERMEASE PROTEIN PST"/>
    <property type="match status" value="1"/>
</dbReference>
<evidence type="ECO:0000256" key="10">
    <source>
        <dbReference type="RuleBase" id="RU363054"/>
    </source>
</evidence>
<evidence type="ECO:0000256" key="6">
    <source>
        <dbReference type="ARBA" id="ARBA00022692"/>
    </source>
</evidence>
<evidence type="ECO:0000256" key="2">
    <source>
        <dbReference type="ARBA" id="ARBA00007069"/>
    </source>
</evidence>
<dbReference type="CDD" id="cd06261">
    <property type="entry name" value="TM_PBP2"/>
    <property type="match status" value="1"/>
</dbReference>
<comment type="subcellular location">
    <subcellularLocation>
        <location evidence="1 9">Cell membrane</location>
        <topology evidence="1 9">Multi-pass membrane protein</topology>
    </subcellularLocation>
</comment>
<feature type="transmembrane region" description="Helical" evidence="9">
    <location>
        <begin position="221"/>
        <end position="246"/>
    </location>
</feature>
<evidence type="ECO:0000259" key="11">
    <source>
        <dbReference type="PROSITE" id="PS50928"/>
    </source>
</evidence>
<dbReference type="Gene3D" id="1.10.3720.10">
    <property type="entry name" value="MetI-like"/>
    <property type="match status" value="1"/>
</dbReference>
<feature type="transmembrane region" description="Helical" evidence="9">
    <location>
        <begin position="293"/>
        <end position="314"/>
    </location>
</feature>
<dbReference type="GeneID" id="89228429"/>
<evidence type="ECO:0000313" key="12">
    <source>
        <dbReference type="EMBL" id="WNY27219.1"/>
    </source>
</evidence>
<keyword evidence="3 9" id="KW-0813">Transport</keyword>
<evidence type="ECO:0000256" key="4">
    <source>
        <dbReference type="ARBA" id="ARBA00022475"/>
    </source>
</evidence>
<dbReference type="GO" id="GO:0005315">
    <property type="term" value="F:phosphate transmembrane transporter activity"/>
    <property type="evidence" value="ECO:0007669"/>
    <property type="project" value="InterPro"/>
</dbReference>
<organism evidence="12 13">
    <name type="scientific">Methanolapillus ohkumae</name>
    <dbReference type="NCBI Taxonomy" id="3028298"/>
    <lineage>
        <taxon>Archaea</taxon>
        <taxon>Methanobacteriati</taxon>
        <taxon>Methanobacteriota</taxon>
        <taxon>Stenosarchaea group</taxon>
        <taxon>Methanomicrobia</taxon>
        <taxon>Methanosarcinales</taxon>
        <taxon>Methanosarcinaceae</taxon>
        <taxon>Methanolapillus</taxon>
    </lineage>
</organism>
<proteinExistence type="inferred from homology"/>
<dbReference type="PROSITE" id="PS50928">
    <property type="entry name" value="ABC_TM1"/>
    <property type="match status" value="1"/>
</dbReference>
<feature type="transmembrane region" description="Helical" evidence="9">
    <location>
        <begin position="94"/>
        <end position="124"/>
    </location>
</feature>
<dbReference type="PANTHER" id="PTHR30425:SF1">
    <property type="entry name" value="PHOSPHATE TRANSPORT SYSTEM PERMEASE PROTEIN PSTC"/>
    <property type="match status" value="1"/>
</dbReference>
<evidence type="ECO:0000313" key="13">
    <source>
        <dbReference type="Proteomes" id="UP001304970"/>
    </source>
</evidence>
<accession>A0AA96V5V3</accession>
<dbReference type="InterPro" id="IPR000515">
    <property type="entry name" value="MetI-like"/>
</dbReference>
<feature type="transmembrane region" description="Helical" evidence="9">
    <location>
        <begin position="177"/>
        <end position="200"/>
    </location>
</feature>
<comment type="function">
    <text evidence="10">Part of the binding-protein-dependent transport system for phosphate; probably responsible for the translocation of the substrate across the membrane.</text>
</comment>
<evidence type="ECO:0000256" key="7">
    <source>
        <dbReference type="ARBA" id="ARBA00022989"/>
    </source>
</evidence>
<keyword evidence="6 9" id="KW-0812">Transmembrane</keyword>
<dbReference type="Proteomes" id="UP001304970">
    <property type="component" value="Chromosome"/>
</dbReference>
<comment type="caution">
    <text evidence="10">Lacks conserved residue(s) required for the propagation of feature annotation.</text>
</comment>
<evidence type="ECO:0000256" key="9">
    <source>
        <dbReference type="RuleBase" id="RU363032"/>
    </source>
</evidence>
<dbReference type="Pfam" id="PF00528">
    <property type="entry name" value="BPD_transp_1"/>
    <property type="match status" value="1"/>
</dbReference>